<dbReference type="GO" id="GO:0031344">
    <property type="term" value="P:regulation of cell projection organization"/>
    <property type="evidence" value="ECO:0007669"/>
    <property type="project" value="TreeGrafter"/>
</dbReference>
<dbReference type="InterPro" id="IPR033602">
    <property type="entry name" value="CIMAP3"/>
</dbReference>
<accession>A0A835TR95</accession>
<dbReference type="PANTHER" id="PTHR31508">
    <property type="entry name" value="PROTEIN PITCHFORK"/>
    <property type="match status" value="1"/>
</dbReference>
<comment type="caution">
    <text evidence="1">The sequence shown here is derived from an EMBL/GenBank/DDBJ whole genome shotgun (WGS) entry which is preliminary data.</text>
</comment>
<evidence type="ECO:0008006" key="4">
    <source>
        <dbReference type="Google" id="ProtNLM"/>
    </source>
</evidence>
<dbReference type="GO" id="GO:0008092">
    <property type="term" value="F:cytoskeletal protein binding"/>
    <property type="evidence" value="ECO:0007669"/>
    <property type="project" value="TreeGrafter"/>
</dbReference>
<dbReference type="OrthoDB" id="8189408at2759"/>
<dbReference type="AlphaFoldDB" id="A0A835TR95"/>
<proteinExistence type="predicted"/>
<name>A0A835TR95_9PASS</name>
<dbReference type="PANTHER" id="PTHR31508:SF2">
    <property type="entry name" value="PROTEIN PITCHFORK"/>
    <property type="match status" value="1"/>
</dbReference>
<organism evidence="1">
    <name type="scientific">Lamprotornis superbus</name>
    <dbReference type="NCBI Taxonomy" id="245042"/>
    <lineage>
        <taxon>Eukaryota</taxon>
        <taxon>Metazoa</taxon>
        <taxon>Chordata</taxon>
        <taxon>Craniata</taxon>
        <taxon>Vertebrata</taxon>
        <taxon>Euteleostomi</taxon>
        <taxon>Archelosauria</taxon>
        <taxon>Archosauria</taxon>
        <taxon>Dinosauria</taxon>
        <taxon>Saurischia</taxon>
        <taxon>Theropoda</taxon>
        <taxon>Coelurosauria</taxon>
        <taxon>Aves</taxon>
        <taxon>Neognathae</taxon>
        <taxon>Neoaves</taxon>
        <taxon>Telluraves</taxon>
        <taxon>Australaves</taxon>
        <taxon>Passeriformes</taxon>
        <taxon>Sturnidae</taxon>
        <taxon>Lamprotornis</taxon>
    </lineage>
</organism>
<sequence length="208" mass="23987">MTGSNILKSSISTRPLSTRGYVMGARTAPRFQQKAEMVTPGPATYQPILGEERRCQPAHVPFSSSSPRFPTRILEKDLYPGPGNYDIDQPLNRKVTWPMKFGAPDWAAVPALPRRMVKLQVQKPKEFQVPPHFFLRILGFFTGRRRQSQNSKLVNEENRTKFSKLENPDKVQFRFPFPRKQSQVSKLENLDKVQFHSPFPRKQSQTTM</sequence>
<dbReference type="EMBL" id="JADDUC010000339">
    <property type="protein sequence ID" value="KAG0114124.1"/>
    <property type="molecule type" value="Genomic_DNA"/>
</dbReference>
<reference evidence="2 3" key="2">
    <citation type="journal article" date="2021" name="J. Hered.">
        <title>Feather Gene Expression Elucidates the Developmental Basis of Plumage Iridescence in African Starlings.</title>
        <authorList>
            <person name="Rubenstein D.R."/>
            <person name="Corvelo A."/>
            <person name="MacManes M.D."/>
            <person name="Maia R."/>
            <person name="Narzisi G."/>
            <person name="Rousaki A."/>
            <person name="Vandenabeele P."/>
            <person name="Shawkey M.D."/>
            <person name="Solomon J."/>
        </authorList>
    </citation>
    <scope>NUCLEOTIDE SEQUENCE [LARGE SCALE GENOMIC DNA]</scope>
    <source>
        <strain evidence="2">SS15</strain>
    </source>
</reference>
<gene>
    <name evidence="2" type="ORF">IHE44_0008437</name>
    <name evidence="1" type="ORF">IHE44_008782</name>
</gene>
<dbReference type="Proteomes" id="UP000618051">
    <property type="component" value="Unassembled WGS sequence"/>
</dbReference>
<dbReference type="InterPro" id="IPR010736">
    <property type="entry name" value="SHIPPO-rpt"/>
</dbReference>
<protein>
    <recommendedName>
        <fullName evidence="4">Protein pitchfork</fullName>
    </recommendedName>
</protein>
<dbReference type="Pfam" id="PF07004">
    <property type="entry name" value="SHIPPO-rpt"/>
    <property type="match status" value="1"/>
</dbReference>
<evidence type="ECO:0000313" key="1">
    <source>
        <dbReference type="EMBL" id="KAG0114124.1"/>
    </source>
</evidence>
<reference evidence="1" key="1">
    <citation type="submission" date="2020-10" db="EMBL/GenBank/DDBJ databases">
        <title>Feather gene expression reveals the developmental basis of iridescence in African starlings.</title>
        <authorList>
            <person name="Rubenstein D.R."/>
        </authorList>
    </citation>
    <scope>NUCLEOTIDE SEQUENCE</scope>
    <source>
        <strain evidence="1">SS15</strain>
        <tissue evidence="1">Liver</tissue>
    </source>
</reference>
<reference evidence="2" key="3">
    <citation type="submission" date="2022-01" db="EMBL/GenBank/DDBJ databases">
        <authorList>
            <person name="Rubenstein D.R."/>
        </authorList>
    </citation>
    <scope>NUCLEOTIDE SEQUENCE</scope>
    <source>
        <strain evidence="2">SS15</strain>
        <tissue evidence="2">Liver</tissue>
    </source>
</reference>
<evidence type="ECO:0000313" key="2">
    <source>
        <dbReference type="EMBL" id="KAI1230998.1"/>
    </source>
</evidence>
<dbReference type="EMBL" id="JADDUC020000028">
    <property type="protein sequence ID" value="KAI1230998.1"/>
    <property type="molecule type" value="Genomic_DNA"/>
</dbReference>
<evidence type="ECO:0000313" key="3">
    <source>
        <dbReference type="Proteomes" id="UP000618051"/>
    </source>
</evidence>
<keyword evidence="3" id="KW-1185">Reference proteome</keyword>